<protein>
    <submittedName>
        <fullName evidence="3">Uncharacterized protein</fullName>
    </submittedName>
</protein>
<feature type="chain" id="PRO_5031361728" evidence="2">
    <location>
        <begin position="17"/>
        <end position="253"/>
    </location>
</feature>
<evidence type="ECO:0000313" key="3">
    <source>
        <dbReference type="EMBL" id="CAD9699704.1"/>
    </source>
</evidence>
<feature type="signal peptide" evidence="2">
    <location>
        <begin position="1"/>
        <end position="16"/>
    </location>
</feature>
<feature type="region of interest" description="Disordered" evidence="1">
    <location>
        <begin position="229"/>
        <end position="253"/>
    </location>
</feature>
<evidence type="ECO:0000256" key="1">
    <source>
        <dbReference type="SAM" id="MobiDB-lite"/>
    </source>
</evidence>
<proteinExistence type="predicted"/>
<evidence type="ECO:0000256" key="2">
    <source>
        <dbReference type="SAM" id="SignalP"/>
    </source>
</evidence>
<name>A0A7S2SGU6_9STRA</name>
<organism evidence="3">
    <name type="scientific">Eucampia antarctica</name>
    <dbReference type="NCBI Taxonomy" id="49252"/>
    <lineage>
        <taxon>Eukaryota</taxon>
        <taxon>Sar</taxon>
        <taxon>Stramenopiles</taxon>
        <taxon>Ochrophyta</taxon>
        <taxon>Bacillariophyta</taxon>
        <taxon>Mediophyceae</taxon>
        <taxon>Biddulphiophycidae</taxon>
        <taxon>Hemiaulales</taxon>
        <taxon>Hemiaulaceae</taxon>
        <taxon>Eucampia</taxon>
    </lineage>
</organism>
<keyword evidence="2" id="KW-0732">Signal</keyword>
<accession>A0A7S2SGU6</accession>
<sequence length="253" mass="28854">MWVGFLLLSIFRTASSFALLHTQVNNQAHQCHAVNQDKRCRVAMVPSSENNDAESSRRYILGRLLKLTGTIAVTKASVSQAYTPDADPVKESLYFVSRVQEATVQQERFINKTPRQEDLKQKMKLTLRLIEKNYKLLDQITFLASYIQSQDDVVVATSAGYEAVDALQNAIDYVKTDLNTGPIRNDQKEFLTSNLRTCREELFIFLKYIPSDKLAEARKRVEQENVLNREEYDGDGSEGVFNPVVLPWKSQPQ</sequence>
<dbReference type="AlphaFoldDB" id="A0A7S2SGU6"/>
<gene>
    <name evidence="3" type="ORF">EANT1437_LOCUS14951</name>
</gene>
<dbReference type="EMBL" id="HBHI01029218">
    <property type="protein sequence ID" value="CAD9699704.1"/>
    <property type="molecule type" value="Transcribed_RNA"/>
</dbReference>
<reference evidence="3" key="1">
    <citation type="submission" date="2021-01" db="EMBL/GenBank/DDBJ databases">
        <authorList>
            <person name="Corre E."/>
            <person name="Pelletier E."/>
            <person name="Niang G."/>
            <person name="Scheremetjew M."/>
            <person name="Finn R."/>
            <person name="Kale V."/>
            <person name="Holt S."/>
            <person name="Cochrane G."/>
            <person name="Meng A."/>
            <person name="Brown T."/>
            <person name="Cohen L."/>
        </authorList>
    </citation>
    <scope>NUCLEOTIDE SEQUENCE</scope>
    <source>
        <strain evidence="3">CCMP1452</strain>
    </source>
</reference>